<sequence>MKLYDTSKIKNFCLLGHGNSGKTSLAEAMLFTSGNIDRMGRTTDGNTVMDFDPEEIKRKFSISTAIAACDWNGVKFNILDTPGYFDFAGEVQEAVRVADAAIIVLSGKSGLTVGAEKAWNYCEQYGLPRIFFINKVDDERVNYQGVLQQLKDKYGKKIAPFQLPLREGEKITGFINIVEQEARKFDGDRTVTAEMPPGMEDELEPLREMINEAVAETSEELMDKYFSGEPFTLPEMYEALRAGVAAGDIVPVLCGSAYHKLGISSLMNAVHAYFPAPDSKDEFVMATKKDGSSSRLKIDVSDPLSALVFKTVADPYVGRLSYFKVYSGVMTPDTTVYNMNRDINEKIGKIYVVQGKKQVEVERLNAGDIGAVAKLSKTGTGDTLSGLNHPLQLEGIDFVKPNMSLAVVPKSKGDEEKITQGLTRLMEEDKTFVLENNKETRQQILRGLGDQHIDVIVSKLKNKFGVDISFEPPKVPYREAIRKKVKVEGKHKKQSGGHGQYGHVWIEFEPTDAEGLVFEEKIFGGSVPKGYFPAVEKGLQESMQHGILAGYPMVGLKATLVDGSYHDVDSSEMAFKIAANLAYKAGMAQASPVILEPIGHLKVYVPDNYTGDIIGDINKRRGQMLGMTPEGGGITMIEGEVPMAEMHSYASDLRSMTQARGSFEFEFERYQEAPQNVMDKIIAEAKNE</sequence>
<dbReference type="CDD" id="cd03713">
    <property type="entry name" value="EFG_mtEFG_C"/>
    <property type="match status" value="1"/>
</dbReference>
<dbReference type="InterPro" id="IPR005517">
    <property type="entry name" value="Transl_elong_EFG/EF2_IV"/>
</dbReference>
<dbReference type="Gene3D" id="3.40.50.300">
    <property type="entry name" value="P-loop containing nucleotide triphosphate hydrolases"/>
    <property type="match status" value="1"/>
</dbReference>
<dbReference type="InterPro" id="IPR047872">
    <property type="entry name" value="EFG_IV"/>
</dbReference>
<dbReference type="InterPro" id="IPR009000">
    <property type="entry name" value="Transl_B-barrel_sf"/>
</dbReference>
<dbReference type="Gene3D" id="3.30.70.240">
    <property type="match status" value="1"/>
</dbReference>
<dbReference type="SMART" id="SM00838">
    <property type="entry name" value="EFG_C"/>
    <property type="match status" value="1"/>
</dbReference>
<evidence type="ECO:0000256" key="5">
    <source>
        <dbReference type="NCBIfam" id="TIGR00484"/>
    </source>
</evidence>
<proteinExistence type="inferred from homology"/>
<dbReference type="PANTHER" id="PTHR43261">
    <property type="entry name" value="TRANSLATION ELONGATION FACTOR G-RELATED"/>
    <property type="match status" value="1"/>
</dbReference>
<dbReference type="PANTHER" id="PTHR43261:SF6">
    <property type="entry name" value="ELONGATION FACTOR G-LIKE PROTEIN"/>
    <property type="match status" value="1"/>
</dbReference>
<feature type="domain" description="Tr-type G" evidence="6">
    <location>
        <begin position="7"/>
        <end position="278"/>
    </location>
</feature>
<evidence type="ECO:0000256" key="1">
    <source>
        <dbReference type="ARBA" id="ARBA00005870"/>
    </source>
</evidence>
<dbReference type="SUPFAM" id="SSF50447">
    <property type="entry name" value="Translation proteins"/>
    <property type="match status" value="1"/>
</dbReference>
<dbReference type="InterPro" id="IPR000640">
    <property type="entry name" value="EFG_V-like"/>
</dbReference>
<dbReference type="Gene3D" id="3.30.70.870">
    <property type="entry name" value="Elongation Factor G (Translational Gtpase), domain 3"/>
    <property type="match status" value="1"/>
</dbReference>
<reference evidence="7" key="1">
    <citation type="submission" date="2020-10" db="EMBL/GenBank/DDBJ databases">
        <title>ChiBAC.</title>
        <authorList>
            <person name="Zenner C."/>
            <person name="Hitch T.C.A."/>
            <person name="Clavel T."/>
        </authorList>
    </citation>
    <scope>NUCLEOTIDE SEQUENCE</scope>
    <source>
        <strain evidence="7">DSM 107454</strain>
    </source>
</reference>
<dbReference type="Pfam" id="PF00009">
    <property type="entry name" value="GTP_EFTU"/>
    <property type="match status" value="1"/>
</dbReference>
<dbReference type="FunFam" id="3.30.70.240:FF:000001">
    <property type="entry name" value="Elongation factor G"/>
    <property type="match status" value="1"/>
</dbReference>
<accession>A0A9D5R8E4</accession>
<evidence type="ECO:0000313" key="7">
    <source>
        <dbReference type="EMBL" id="MBE5040331.1"/>
    </source>
</evidence>
<dbReference type="NCBIfam" id="TIGR00231">
    <property type="entry name" value="small_GTP"/>
    <property type="match status" value="1"/>
</dbReference>
<dbReference type="InterPro" id="IPR004540">
    <property type="entry name" value="Transl_elong_EFG/EF2"/>
</dbReference>
<dbReference type="SMART" id="SM00889">
    <property type="entry name" value="EFG_IV"/>
    <property type="match status" value="1"/>
</dbReference>
<dbReference type="NCBIfam" id="NF009891">
    <property type="entry name" value="PRK13351.1-1"/>
    <property type="match status" value="1"/>
</dbReference>
<dbReference type="Gene3D" id="3.30.230.10">
    <property type="match status" value="1"/>
</dbReference>
<dbReference type="GO" id="GO:0003746">
    <property type="term" value="F:translation elongation factor activity"/>
    <property type="evidence" value="ECO:0007669"/>
    <property type="project" value="UniProtKB-UniRule"/>
</dbReference>
<dbReference type="SUPFAM" id="SSF52540">
    <property type="entry name" value="P-loop containing nucleoside triphosphate hydrolases"/>
    <property type="match status" value="1"/>
</dbReference>
<dbReference type="PROSITE" id="PS51722">
    <property type="entry name" value="G_TR_2"/>
    <property type="match status" value="1"/>
</dbReference>
<comment type="similarity">
    <text evidence="1">Belongs to the TRAFAC class translation factor GTPase superfamily. Classic translation factor GTPase family. EF-G/EF-2 subfamily.</text>
</comment>
<dbReference type="EMBL" id="JADCKB010000014">
    <property type="protein sequence ID" value="MBE5040331.1"/>
    <property type="molecule type" value="Genomic_DNA"/>
</dbReference>
<gene>
    <name evidence="7" type="primary">fusA</name>
    <name evidence="7" type="ORF">INF28_07625</name>
</gene>
<keyword evidence="7" id="KW-0251">Elongation factor</keyword>
<dbReference type="FunFam" id="3.30.230.10:FF:000003">
    <property type="entry name" value="Elongation factor G"/>
    <property type="match status" value="1"/>
</dbReference>
<keyword evidence="7" id="KW-0648">Protein biosynthesis</keyword>
<dbReference type="Pfam" id="PF03764">
    <property type="entry name" value="EFG_IV"/>
    <property type="match status" value="1"/>
</dbReference>
<keyword evidence="8" id="KW-1185">Reference proteome</keyword>
<dbReference type="InterPro" id="IPR035647">
    <property type="entry name" value="EFG_III/V"/>
</dbReference>
<dbReference type="Gene3D" id="2.40.30.10">
    <property type="entry name" value="Translation factors"/>
    <property type="match status" value="1"/>
</dbReference>
<dbReference type="InterPro" id="IPR009022">
    <property type="entry name" value="EFG_III"/>
</dbReference>
<evidence type="ECO:0000313" key="8">
    <source>
        <dbReference type="Proteomes" id="UP000806542"/>
    </source>
</evidence>
<dbReference type="NCBIfam" id="NF009381">
    <property type="entry name" value="PRK12740.1-5"/>
    <property type="match status" value="1"/>
</dbReference>
<dbReference type="AlphaFoldDB" id="A0A9D5R8E4"/>
<dbReference type="CDD" id="cd16262">
    <property type="entry name" value="EFG_III"/>
    <property type="match status" value="1"/>
</dbReference>
<dbReference type="InterPro" id="IPR020568">
    <property type="entry name" value="Ribosomal_Su5_D2-typ_SF"/>
</dbReference>
<evidence type="ECO:0000256" key="3">
    <source>
        <dbReference type="ARBA" id="ARBA00022741"/>
    </source>
</evidence>
<dbReference type="RefSeq" id="WP_226392883.1">
    <property type="nucleotide sequence ID" value="NZ_JADCKB010000014.1"/>
</dbReference>
<organism evidence="7 8">
    <name type="scientific">Ructibacterium gallinarum</name>
    <dbReference type="NCBI Taxonomy" id="2779355"/>
    <lineage>
        <taxon>Bacteria</taxon>
        <taxon>Bacillati</taxon>
        <taxon>Bacillota</taxon>
        <taxon>Clostridia</taxon>
        <taxon>Eubacteriales</taxon>
        <taxon>Oscillospiraceae</taxon>
        <taxon>Ructibacterium</taxon>
    </lineage>
</organism>
<evidence type="ECO:0000256" key="2">
    <source>
        <dbReference type="ARBA" id="ARBA00017872"/>
    </source>
</evidence>
<dbReference type="NCBIfam" id="NF009379">
    <property type="entry name" value="PRK12740.1-3"/>
    <property type="match status" value="1"/>
</dbReference>
<dbReference type="SUPFAM" id="SSF54211">
    <property type="entry name" value="Ribosomal protein S5 domain 2-like"/>
    <property type="match status" value="1"/>
</dbReference>
<dbReference type="InterPro" id="IPR041095">
    <property type="entry name" value="EFG_II"/>
</dbReference>
<dbReference type="InterPro" id="IPR035649">
    <property type="entry name" value="EFG_V"/>
</dbReference>
<dbReference type="InterPro" id="IPR053905">
    <property type="entry name" value="EF-G-like_DII"/>
</dbReference>
<keyword evidence="3" id="KW-0547">Nucleotide-binding</keyword>
<name>A0A9D5R8E4_9FIRM</name>
<dbReference type="CDD" id="cd04170">
    <property type="entry name" value="EF-G_bact"/>
    <property type="match status" value="1"/>
</dbReference>
<dbReference type="GO" id="GO:0003924">
    <property type="term" value="F:GTPase activity"/>
    <property type="evidence" value="ECO:0007669"/>
    <property type="project" value="InterPro"/>
</dbReference>
<dbReference type="InterPro" id="IPR005225">
    <property type="entry name" value="Small_GTP-bd"/>
</dbReference>
<dbReference type="CDD" id="cd04088">
    <property type="entry name" value="EFG_mtEFG_II"/>
    <property type="match status" value="1"/>
</dbReference>
<dbReference type="InterPro" id="IPR014721">
    <property type="entry name" value="Ribsml_uS5_D2-typ_fold_subgr"/>
</dbReference>
<dbReference type="InterPro" id="IPR027417">
    <property type="entry name" value="P-loop_NTPase"/>
</dbReference>
<protein>
    <recommendedName>
        <fullName evidence="2 5">Elongation factor G</fullName>
    </recommendedName>
</protein>
<keyword evidence="4" id="KW-0342">GTP-binding</keyword>
<dbReference type="Pfam" id="PF00679">
    <property type="entry name" value="EFG_C"/>
    <property type="match status" value="1"/>
</dbReference>
<dbReference type="PRINTS" id="PR00315">
    <property type="entry name" value="ELONGATNFCT"/>
</dbReference>
<dbReference type="NCBIfam" id="TIGR00484">
    <property type="entry name" value="EF-G"/>
    <property type="match status" value="1"/>
</dbReference>
<comment type="caution">
    <text evidence="7">The sequence shown here is derived from an EMBL/GenBank/DDBJ whole genome shotgun (WGS) entry which is preliminary data.</text>
</comment>
<dbReference type="SUPFAM" id="SSF54980">
    <property type="entry name" value="EF-G C-terminal domain-like"/>
    <property type="match status" value="2"/>
</dbReference>
<dbReference type="GO" id="GO:0005525">
    <property type="term" value="F:GTP binding"/>
    <property type="evidence" value="ECO:0007669"/>
    <property type="project" value="UniProtKB-UniRule"/>
</dbReference>
<dbReference type="InterPro" id="IPR000795">
    <property type="entry name" value="T_Tr_GTP-bd_dom"/>
</dbReference>
<evidence type="ECO:0000256" key="4">
    <source>
        <dbReference type="ARBA" id="ARBA00023134"/>
    </source>
</evidence>
<dbReference type="Pfam" id="PF14492">
    <property type="entry name" value="EFG_III"/>
    <property type="match status" value="1"/>
</dbReference>
<dbReference type="Pfam" id="PF22042">
    <property type="entry name" value="EF-G_D2"/>
    <property type="match status" value="1"/>
</dbReference>
<dbReference type="CDD" id="cd01434">
    <property type="entry name" value="EFG_mtEFG1_IV"/>
    <property type="match status" value="1"/>
</dbReference>
<dbReference type="Proteomes" id="UP000806542">
    <property type="component" value="Unassembled WGS sequence"/>
</dbReference>
<dbReference type="GO" id="GO:0032790">
    <property type="term" value="P:ribosome disassembly"/>
    <property type="evidence" value="ECO:0007669"/>
    <property type="project" value="TreeGrafter"/>
</dbReference>
<evidence type="ECO:0000259" key="6">
    <source>
        <dbReference type="PROSITE" id="PS51722"/>
    </source>
</evidence>